<dbReference type="STRING" id="623744.A0A553MPR1"/>
<dbReference type="OrthoDB" id="636685at2759"/>
<keyword evidence="3" id="KW-1185">Reference proteome</keyword>
<dbReference type="PANTHER" id="PTHR39313">
    <property type="entry name" value="IM:7138239"/>
    <property type="match status" value="1"/>
</dbReference>
<accession>A0A553MPR1</accession>
<sequence>MDLISSFVFLLLCSVQQILSAVLVKNSESRNLFTERVCCRRQSHLVYIGKDISGNPVNVDVGVCRRHCGQSARSVEAGLRLLDHLLNKKTYTFTSQQRSSSSLSAGSPSCGPSRSCEASGVRVESVMLLDGRRELEIIQDCHCEVQPSRCVRAPSLKTFHSQTSFESVVDVGKCVGSKGAPEGFSCVPTKLDSTRIESGSDQLELVQTVAECRLMEGCSRTPHAEFHYEMSYSSDGVLLERLKEIDVGRCLGSCTSGSRCLLRNASDDGECLLWAEGRGGNCVPRNYKSHTFLGRHGQMQRVQAITSCLCQS</sequence>
<dbReference type="AlphaFoldDB" id="A0A553MPR1"/>
<evidence type="ECO:0000313" key="2">
    <source>
        <dbReference type="EMBL" id="TRY55165.1"/>
    </source>
</evidence>
<organism evidence="2 3">
    <name type="scientific">Danionella cerebrum</name>
    <dbReference type="NCBI Taxonomy" id="2873325"/>
    <lineage>
        <taxon>Eukaryota</taxon>
        <taxon>Metazoa</taxon>
        <taxon>Chordata</taxon>
        <taxon>Craniata</taxon>
        <taxon>Vertebrata</taxon>
        <taxon>Euteleostomi</taxon>
        <taxon>Actinopterygii</taxon>
        <taxon>Neopterygii</taxon>
        <taxon>Teleostei</taxon>
        <taxon>Ostariophysi</taxon>
        <taxon>Cypriniformes</taxon>
        <taxon>Danionidae</taxon>
        <taxon>Danioninae</taxon>
        <taxon>Danionella</taxon>
    </lineage>
</organism>
<evidence type="ECO:0008006" key="4">
    <source>
        <dbReference type="Google" id="ProtNLM"/>
    </source>
</evidence>
<feature type="signal peptide" evidence="1">
    <location>
        <begin position="1"/>
        <end position="20"/>
    </location>
</feature>
<comment type="caution">
    <text evidence="2">The sequence shown here is derived from an EMBL/GenBank/DDBJ whole genome shotgun (WGS) entry which is preliminary data.</text>
</comment>
<evidence type="ECO:0000313" key="3">
    <source>
        <dbReference type="Proteomes" id="UP000316079"/>
    </source>
</evidence>
<proteinExistence type="predicted"/>
<gene>
    <name evidence="2" type="ORF">DNTS_032655</name>
</gene>
<keyword evidence="1" id="KW-0732">Signal</keyword>
<name>A0A553MPR1_9TELE</name>
<dbReference type="EMBL" id="SRMA01027333">
    <property type="protein sequence ID" value="TRY55165.1"/>
    <property type="molecule type" value="Genomic_DNA"/>
</dbReference>
<reference evidence="2 3" key="1">
    <citation type="journal article" date="2019" name="Sci. Data">
        <title>Hybrid genome assembly and annotation of Danionella translucida.</title>
        <authorList>
            <person name="Kadobianskyi M."/>
            <person name="Schulze L."/>
            <person name="Schuelke M."/>
            <person name="Judkewitz B."/>
        </authorList>
    </citation>
    <scope>NUCLEOTIDE SEQUENCE [LARGE SCALE GENOMIC DNA]</scope>
    <source>
        <strain evidence="2 3">Bolton</strain>
    </source>
</reference>
<dbReference type="PANTHER" id="PTHR39313:SF1">
    <property type="entry name" value="IM:7138239"/>
    <property type="match status" value="1"/>
</dbReference>
<evidence type="ECO:0000256" key="1">
    <source>
        <dbReference type="SAM" id="SignalP"/>
    </source>
</evidence>
<feature type="chain" id="PRO_5022099992" description="Apple domain-containing protein" evidence="1">
    <location>
        <begin position="21"/>
        <end position="312"/>
    </location>
</feature>
<protein>
    <recommendedName>
        <fullName evidence="4">Apple domain-containing protein</fullName>
    </recommendedName>
</protein>
<dbReference type="Proteomes" id="UP000316079">
    <property type="component" value="Unassembled WGS sequence"/>
</dbReference>